<dbReference type="RefSeq" id="WP_004310940.1">
    <property type="nucleotide sequence ID" value="NZ_QROC01000003.1"/>
</dbReference>
<dbReference type="EMBL" id="QROC01000003">
    <property type="protein sequence ID" value="RHL01054.1"/>
    <property type="molecule type" value="Genomic_DNA"/>
</dbReference>
<keyword evidence="2 5" id="KW-0645">Protease</keyword>
<evidence type="ECO:0000256" key="1">
    <source>
        <dbReference type="ARBA" id="ARBA00022612"/>
    </source>
</evidence>
<keyword evidence="3" id="KW-0378">Hydrolase</keyword>
<dbReference type="Proteomes" id="UP000284417">
    <property type="component" value="Unassembled WGS sequence"/>
</dbReference>
<sequence length="195" mass="22368">MEIRSFGENAAPKLLDERNIEGYAIVFERESRVMYDLEKKRFFIEIIKSGAVSEELLRSCDVKALLEHNKQRLLARSNNGTGSLSLCLDDYGCMYRFASPNTQDGNYAIEMIQRGDLFGSSFAYITDEKRNVEYSQRDGLLIRTVTKIDKIFDVSIVSDPAYFGTDVTLRSLEIHLQPAKSDNYQIEIEKLRTQI</sequence>
<evidence type="ECO:0000313" key="6">
    <source>
        <dbReference type="Proteomes" id="UP000284417"/>
    </source>
</evidence>
<evidence type="ECO:0000259" key="4">
    <source>
        <dbReference type="Pfam" id="PF04586"/>
    </source>
</evidence>
<evidence type="ECO:0000313" key="5">
    <source>
        <dbReference type="EMBL" id="RHL01054.1"/>
    </source>
</evidence>
<dbReference type="Pfam" id="PF04586">
    <property type="entry name" value="Peptidase_S78"/>
    <property type="match status" value="1"/>
</dbReference>
<dbReference type="InterPro" id="IPR054613">
    <property type="entry name" value="Peptidase_S78_dom"/>
</dbReference>
<evidence type="ECO:0000256" key="3">
    <source>
        <dbReference type="ARBA" id="ARBA00022801"/>
    </source>
</evidence>
<feature type="domain" description="Prohead serine protease" evidence="4">
    <location>
        <begin position="17"/>
        <end position="173"/>
    </location>
</feature>
<organism evidence="5 6">
    <name type="scientific">Bacteroides xylanisolvens</name>
    <dbReference type="NCBI Taxonomy" id="371601"/>
    <lineage>
        <taxon>Bacteria</taxon>
        <taxon>Pseudomonadati</taxon>
        <taxon>Bacteroidota</taxon>
        <taxon>Bacteroidia</taxon>
        <taxon>Bacteroidales</taxon>
        <taxon>Bacteroidaceae</taxon>
        <taxon>Bacteroides</taxon>
    </lineage>
</organism>
<reference evidence="5 6" key="1">
    <citation type="submission" date="2018-08" db="EMBL/GenBank/DDBJ databases">
        <title>A genome reference for cultivated species of the human gut microbiota.</title>
        <authorList>
            <person name="Zou Y."/>
            <person name="Xue W."/>
            <person name="Luo G."/>
        </authorList>
    </citation>
    <scope>NUCLEOTIDE SEQUENCE [LARGE SCALE GENOMIC DNA]</scope>
    <source>
        <strain evidence="5 6">AF39-6AC</strain>
    </source>
</reference>
<gene>
    <name evidence="5" type="ORF">DW042_03030</name>
</gene>
<protein>
    <submittedName>
        <fullName evidence="5">HK97 family phage prohead protease</fullName>
    </submittedName>
</protein>
<dbReference type="AlphaFoldDB" id="A0A415I085"/>
<dbReference type="GO" id="GO:0008233">
    <property type="term" value="F:peptidase activity"/>
    <property type="evidence" value="ECO:0007669"/>
    <property type="project" value="UniProtKB-KW"/>
</dbReference>
<comment type="caution">
    <text evidence="5">The sequence shown here is derived from an EMBL/GenBank/DDBJ whole genome shotgun (WGS) entry which is preliminary data.</text>
</comment>
<accession>A0A415I085</accession>
<keyword evidence="1" id="KW-1188">Viral release from host cell</keyword>
<proteinExistence type="predicted"/>
<name>A0A415I085_9BACE</name>
<evidence type="ECO:0000256" key="2">
    <source>
        <dbReference type="ARBA" id="ARBA00022670"/>
    </source>
</evidence>
<dbReference type="GO" id="GO:0006508">
    <property type="term" value="P:proteolysis"/>
    <property type="evidence" value="ECO:0007669"/>
    <property type="project" value="UniProtKB-KW"/>
</dbReference>